<name>A0A0E9PSX0_ANGAN</name>
<dbReference type="AlphaFoldDB" id="A0A0E9PSX0"/>
<reference evidence="1" key="2">
    <citation type="journal article" date="2015" name="Fish Shellfish Immunol.">
        <title>Early steps in the European eel (Anguilla anguilla)-Vibrio vulnificus interaction in the gills: Role of the RtxA13 toxin.</title>
        <authorList>
            <person name="Callol A."/>
            <person name="Pajuelo D."/>
            <person name="Ebbesson L."/>
            <person name="Teles M."/>
            <person name="MacKenzie S."/>
            <person name="Amaro C."/>
        </authorList>
    </citation>
    <scope>NUCLEOTIDE SEQUENCE</scope>
</reference>
<proteinExistence type="predicted"/>
<organism evidence="1">
    <name type="scientific">Anguilla anguilla</name>
    <name type="common">European freshwater eel</name>
    <name type="synonym">Muraena anguilla</name>
    <dbReference type="NCBI Taxonomy" id="7936"/>
    <lineage>
        <taxon>Eukaryota</taxon>
        <taxon>Metazoa</taxon>
        <taxon>Chordata</taxon>
        <taxon>Craniata</taxon>
        <taxon>Vertebrata</taxon>
        <taxon>Euteleostomi</taxon>
        <taxon>Actinopterygii</taxon>
        <taxon>Neopterygii</taxon>
        <taxon>Teleostei</taxon>
        <taxon>Anguilliformes</taxon>
        <taxon>Anguillidae</taxon>
        <taxon>Anguilla</taxon>
    </lineage>
</organism>
<reference evidence="1" key="1">
    <citation type="submission" date="2014-11" db="EMBL/GenBank/DDBJ databases">
        <authorList>
            <person name="Amaro Gonzalez C."/>
        </authorList>
    </citation>
    <scope>NUCLEOTIDE SEQUENCE</scope>
</reference>
<protein>
    <submittedName>
        <fullName evidence="1">Uncharacterized protein</fullName>
    </submittedName>
</protein>
<accession>A0A0E9PSX0</accession>
<sequence>MLLDNTHTVLSSSGSH</sequence>
<evidence type="ECO:0000313" key="1">
    <source>
        <dbReference type="EMBL" id="JAH07357.1"/>
    </source>
</evidence>
<dbReference type="EMBL" id="GBXM01101220">
    <property type="protein sequence ID" value="JAH07357.1"/>
    <property type="molecule type" value="Transcribed_RNA"/>
</dbReference>